<sequence>MKSNLLISAIISFSLLSLPYHSSGEATSVRGGGGGGLRRNPKAQLASKGRVLLTDDEIKYYKYDDDDELNADDNFEEWLAEDEGNQIKKYIPSSVSTKASDTAYIVTSKVQAWESTAESKAYAWKSTANSTAWEFYEVPPSQWTTRQWELCFDLLLGLFAVCSLCLLCCVHCCCIHDVDPEANMLAGSRKHSTRTDDDATVDINMDLGVDYEDCQRTESLVDYVSVMRERGRGLESWEEGSQSQPNDDVDESWSKNINKMRKKGWDALLEARGRHNFVGYYQK</sequence>
<evidence type="ECO:0000313" key="3">
    <source>
        <dbReference type="EMBL" id="KAL3822762.1"/>
    </source>
</evidence>
<accession>A0ABD3SE78</accession>
<reference evidence="3 4" key="1">
    <citation type="submission" date="2024-10" db="EMBL/GenBank/DDBJ databases">
        <title>Updated reference genomes for cyclostephanoid diatoms.</title>
        <authorList>
            <person name="Roberts W.R."/>
            <person name="Alverson A.J."/>
        </authorList>
    </citation>
    <scope>NUCLEOTIDE SEQUENCE [LARGE SCALE GENOMIC DNA]</scope>
    <source>
        <strain evidence="3 4">AJA228-03</strain>
    </source>
</reference>
<protein>
    <recommendedName>
        <fullName evidence="5">Transmembrane protein</fullName>
    </recommendedName>
</protein>
<gene>
    <name evidence="3" type="ORF">ACHAXA_009636</name>
</gene>
<comment type="caution">
    <text evidence="3">The sequence shown here is derived from an EMBL/GenBank/DDBJ whole genome shotgun (WGS) entry which is preliminary data.</text>
</comment>
<feature type="region of interest" description="Disordered" evidence="1">
    <location>
        <begin position="234"/>
        <end position="253"/>
    </location>
</feature>
<keyword evidence="4" id="KW-1185">Reference proteome</keyword>
<feature type="signal peptide" evidence="2">
    <location>
        <begin position="1"/>
        <end position="24"/>
    </location>
</feature>
<name>A0ABD3SE78_9STRA</name>
<dbReference type="EMBL" id="JALLPB020000055">
    <property type="protein sequence ID" value="KAL3822762.1"/>
    <property type="molecule type" value="Genomic_DNA"/>
</dbReference>
<feature type="chain" id="PRO_5044806999" description="Transmembrane protein" evidence="2">
    <location>
        <begin position="25"/>
        <end position="283"/>
    </location>
</feature>
<evidence type="ECO:0000256" key="2">
    <source>
        <dbReference type="SAM" id="SignalP"/>
    </source>
</evidence>
<keyword evidence="2" id="KW-0732">Signal</keyword>
<dbReference type="AlphaFoldDB" id="A0ABD3SE78"/>
<evidence type="ECO:0008006" key="5">
    <source>
        <dbReference type="Google" id="ProtNLM"/>
    </source>
</evidence>
<evidence type="ECO:0000256" key="1">
    <source>
        <dbReference type="SAM" id="MobiDB-lite"/>
    </source>
</evidence>
<dbReference type="Proteomes" id="UP001530377">
    <property type="component" value="Unassembled WGS sequence"/>
</dbReference>
<evidence type="ECO:0000313" key="4">
    <source>
        <dbReference type="Proteomes" id="UP001530377"/>
    </source>
</evidence>
<organism evidence="3 4">
    <name type="scientific">Cyclostephanos tholiformis</name>
    <dbReference type="NCBI Taxonomy" id="382380"/>
    <lineage>
        <taxon>Eukaryota</taxon>
        <taxon>Sar</taxon>
        <taxon>Stramenopiles</taxon>
        <taxon>Ochrophyta</taxon>
        <taxon>Bacillariophyta</taxon>
        <taxon>Coscinodiscophyceae</taxon>
        <taxon>Thalassiosirophycidae</taxon>
        <taxon>Stephanodiscales</taxon>
        <taxon>Stephanodiscaceae</taxon>
        <taxon>Cyclostephanos</taxon>
    </lineage>
</organism>
<proteinExistence type="predicted"/>